<dbReference type="AlphaFoldDB" id="A0A0A2AHC6"/>
<evidence type="ECO:0000313" key="2">
    <source>
        <dbReference type="Proteomes" id="UP000030533"/>
    </source>
</evidence>
<dbReference type="eggNOG" id="ENOG5030SHF">
    <property type="taxonomic scope" value="Bacteria"/>
</dbReference>
<accession>A0A0A2AHC6</accession>
<comment type="caution">
    <text evidence="1">The sequence shown here is derived from an EMBL/GenBank/DDBJ whole genome shotgun (WGS) entry which is preliminary data.</text>
</comment>
<gene>
    <name evidence="1" type="ORF">EU98_1724</name>
</gene>
<name>A0A0A2AHC6_PROMR</name>
<reference evidence="2" key="1">
    <citation type="journal article" date="2014" name="Sci. Data">
        <title>Genomes of diverse isolates of the marine cyanobacterium Prochlorococcus.</title>
        <authorList>
            <person name="Biller S."/>
            <person name="Berube P."/>
            <person name="Thompson J."/>
            <person name="Kelly L."/>
            <person name="Roggensack S."/>
            <person name="Awad L."/>
            <person name="Roache-Johnson K."/>
            <person name="Ding H."/>
            <person name="Giovannoni S.J."/>
            <person name="Moore L.R."/>
            <person name="Chisholm S.W."/>
        </authorList>
    </citation>
    <scope>NUCLEOTIDE SEQUENCE [LARGE SCALE GENOMIC DNA]</scope>
    <source>
        <strain evidence="2">MIT 9314</strain>
    </source>
</reference>
<protein>
    <submittedName>
        <fullName evidence="1">Uncharacterized protein</fullName>
    </submittedName>
</protein>
<proteinExistence type="predicted"/>
<dbReference type="Proteomes" id="UP000030533">
    <property type="component" value="Unassembled WGS sequence"/>
</dbReference>
<sequence>MLFGEIESSFSNNKISTYSAFVATKEKLIPCEVIELPKGNGLPLLR</sequence>
<evidence type="ECO:0000313" key="1">
    <source>
        <dbReference type="EMBL" id="KGG00192.1"/>
    </source>
</evidence>
<dbReference type="EMBL" id="JNAO01000013">
    <property type="protein sequence ID" value="KGG00192.1"/>
    <property type="molecule type" value="Genomic_DNA"/>
</dbReference>
<organism evidence="1 2">
    <name type="scientific">Prochlorococcus marinus str. MIT 9314</name>
    <dbReference type="NCBI Taxonomy" id="167548"/>
    <lineage>
        <taxon>Bacteria</taxon>
        <taxon>Bacillati</taxon>
        <taxon>Cyanobacteriota</taxon>
        <taxon>Cyanophyceae</taxon>
        <taxon>Synechococcales</taxon>
        <taxon>Prochlorococcaceae</taxon>
        <taxon>Prochlorococcus</taxon>
    </lineage>
</organism>